<evidence type="ECO:0000313" key="3">
    <source>
        <dbReference type="EMBL" id="TMO68360.1"/>
    </source>
</evidence>
<evidence type="ECO:0000256" key="1">
    <source>
        <dbReference type="PROSITE-ProRule" id="PRU00169"/>
    </source>
</evidence>
<name>A0A5S3V8Z8_9GAMM</name>
<keyword evidence="1" id="KW-0597">Phosphoprotein</keyword>
<protein>
    <recommendedName>
        <fullName evidence="2">Response regulatory domain-containing protein</fullName>
    </recommendedName>
</protein>
<evidence type="ECO:0000259" key="2">
    <source>
        <dbReference type="PROSITE" id="PS50110"/>
    </source>
</evidence>
<dbReference type="EMBL" id="PNBX01000039">
    <property type="protein sequence ID" value="TMO68360.1"/>
    <property type="molecule type" value="Genomic_DNA"/>
</dbReference>
<dbReference type="SUPFAM" id="SSF48452">
    <property type="entry name" value="TPR-like"/>
    <property type="match status" value="1"/>
</dbReference>
<accession>A0A5S3V8Z8</accession>
<dbReference type="Proteomes" id="UP000307217">
    <property type="component" value="Unassembled WGS sequence"/>
</dbReference>
<evidence type="ECO:0000313" key="4">
    <source>
        <dbReference type="Proteomes" id="UP000307217"/>
    </source>
</evidence>
<feature type="modified residue" description="4-aspartylphosphate" evidence="1">
    <location>
        <position position="68"/>
    </location>
</feature>
<reference evidence="3 4" key="1">
    <citation type="submission" date="2018-01" db="EMBL/GenBank/DDBJ databases">
        <authorList>
            <person name="Paulsen S."/>
            <person name="Gram L.K."/>
        </authorList>
    </citation>
    <scope>NUCLEOTIDE SEQUENCE [LARGE SCALE GENOMIC DNA]</scope>
    <source>
        <strain evidence="3 4">S3790</strain>
    </source>
</reference>
<organism evidence="3 4">
    <name type="scientific">Pseudoalteromonas aurantia</name>
    <dbReference type="NCBI Taxonomy" id="43654"/>
    <lineage>
        <taxon>Bacteria</taxon>
        <taxon>Pseudomonadati</taxon>
        <taxon>Pseudomonadota</taxon>
        <taxon>Gammaproteobacteria</taxon>
        <taxon>Alteromonadales</taxon>
        <taxon>Pseudoalteromonadaceae</taxon>
        <taxon>Pseudoalteromonas</taxon>
    </lineage>
</organism>
<dbReference type="InterPro" id="IPR011990">
    <property type="entry name" value="TPR-like_helical_dom_sf"/>
</dbReference>
<dbReference type="Gene3D" id="3.40.50.2300">
    <property type="match status" value="1"/>
</dbReference>
<dbReference type="SUPFAM" id="SSF52172">
    <property type="entry name" value="CheY-like"/>
    <property type="match status" value="1"/>
</dbReference>
<dbReference type="GO" id="GO:0000160">
    <property type="term" value="P:phosphorelay signal transduction system"/>
    <property type="evidence" value="ECO:0007669"/>
    <property type="project" value="InterPro"/>
</dbReference>
<dbReference type="Pfam" id="PF00072">
    <property type="entry name" value="Response_reg"/>
    <property type="match status" value="1"/>
</dbReference>
<gene>
    <name evidence="3" type="ORF">CWC19_09840</name>
</gene>
<comment type="caution">
    <text evidence="3">The sequence shown here is derived from an EMBL/GenBank/DDBJ whole genome shotgun (WGS) entry which is preliminary data.</text>
</comment>
<dbReference type="InterPro" id="IPR001789">
    <property type="entry name" value="Sig_transdc_resp-reg_receiver"/>
</dbReference>
<dbReference type="InterPro" id="IPR011006">
    <property type="entry name" value="CheY-like_superfamily"/>
</dbReference>
<dbReference type="OrthoDB" id="6308462at2"/>
<sequence length="514" mass="60353">MHSFIYEESIKLQLHNLNIAIIDKSKTNIELLTTTLQSLGAFNIIAFSHTQQFLNEIETQQFDVLFLDHNIEQLHNHYDMISDLIFADKLLPTTRLIYLTFKETSFDYTCEYPFHSTQMITRPFNTAQISEQLKQHVLQISEFKTAYQFISQKHYKRALLHLKDLRKRNYPNYLKKARNQLLVNLLQQLGQYNIAKKLLIPLADRHIHWACWSLFHINYELKELDKCKQFLATPLIQKVYPVRVFYWQIYLSWQTNKRHIATEQVLAFELEKMSPMMFRLGIITLHANQEVEALDNLFNRIHSIRNENIAYQNFTNYLKTKVLFLSALFEPSKEHTLNAKQSLINVQKTMQMDNPDEFSTLMISLMILEGNHGPAKAKLIQLAEKSSDDPIQVIFLAFLYHHLGEHQDAFECIYTAHQLINRQLKNCQHVLAGLMHKIVFEKIYATNKARAQAYEKIGRRLYTSAEYKNAVKIYGHALNAGIQSNEIQSRLDECVHLSGITDHYYQTQMHRVSA</sequence>
<proteinExistence type="predicted"/>
<dbReference type="PROSITE" id="PS50110">
    <property type="entry name" value="RESPONSE_REGULATORY"/>
    <property type="match status" value="1"/>
</dbReference>
<feature type="domain" description="Response regulatory" evidence="2">
    <location>
        <begin position="18"/>
        <end position="137"/>
    </location>
</feature>
<reference evidence="4" key="2">
    <citation type="submission" date="2019-06" db="EMBL/GenBank/DDBJ databases">
        <title>Co-occurence of chitin degradation, pigmentation and bioactivity in marine Pseudoalteromonas.</title>
        <authorList>
            <person name="Sonnenschein E.C."/>
            <person name="Bech P.K."/>
        </authorList>
    </citation>
    <scope>NUCLEOTIDE SEQUENCE [LARGE SCALE GENOMIC DNA]</scope>
    <source>
        <strain evidence="4">S3790</strain>
    </source>
</reference>
<dbReference type="AlphaFoldDB" id="A0A5S3V8Z8"/>